<dbReference type="InterPro" id="IPR000719">
    <property type="entry name" value="Prot_kinase_dom"/>
</dbReference>
<dbReference type="InterPro" id="IPR017441">
    <property type="entry name" value="Protein_kinase_ATP_BS"/>
</dbReference>
<dbReference type="SMART" id="SM00108">
    <property type="entry name" value="B_lectin"/>
    <property type="match status" value="1"/>
</dbReference>
<dbReference type="Gene3D" id="1.10.510.10">
    <property type="entry name" value="Transferase(Phosphotransferase) domain 1"/>
    <property type="match status" value="1"/>
</dbReference>
<evidence type="ECO:0000256" key="20">
    <source>
        <dbReference type="SAM" id="SignalP"/>
    </source>
</evidence>
<dbReference type="PROSITE" id="PS50011">
    <property type="entry name" value="PROTEIN_KINASE_DOM"/>
    <property type="match status" value="1"/>
</dbReference>
<dbReference type="InterPro" id="IPR003609">
    <property type="entry name" value="Pan_app"/>
</dbReference>
<evidence type="ECO:0000259" key="21">
    <source>
        <dbReference type="PROSITE" id="PS50011"/>
    </source>
</evidence>
<dbReference type="PROSITE" id="PS50927">
    <property type="entry name" value="BULB_LECTIN"/>
    <property type="match status" value="1"/>
</dbReference>
<keyword evidence="7 17" id="KW-0547">Nucleotide-binding</keyword>
<evidence type="ECO:0000256" key="1">
    <source>
        <dbReference type="ARBA" id="ARBA00004479"/>
    </source>
</evidence>
<feature type="domain" description="Apple" evidence="23">
    <location>
        <begin position="330"/>
        <end position="421"/>
    </location>
</feature>
<dbReference type="Pfam" id="PF00954">
    <property type="entry name" value="S_locus_glycop"/>
    <property type="match status" value="1"/>
</dbReference>
<evidence type="ECO:0000256" key="2">
    <source>
        <dbReference type="ARBA" id="ARBA00022527"/>
    </source>
</evidence>
<dbReference type="Gene3D" id="3.30.200.20">
    <property type="entry name" value="Phosphorylase Kinase, domain 1"/>
    <property type="match status" value="1"/>
</dbReference>
<dbReference type="Pfam" id="PF08276">
    <property type="entry name" value="PAN_2"/>
    <property type="match status" value="1"/>
</dbReference>
<accession>A0AAD5GB63</accession>
<dbReference type="Gene3D" id="2.90.10.10">
    <property type="entry name" value="Bulb-type lectin domain"/>
    <property type="match status" value="1"/>
</dbReference>
<keyword evidence="3" id="KW-0245">EGF-like domain</keyword>
<dbReference type="SMART" id="SM00220">
    <property type="entry name" value="S_TKc"/>
    <property type="match status" value="1"/>
</dbReference>
<dbReference type="InterPro" id="IPR001480">
    <property type="entry name" value="Bulb-type_lectin_dom"/>
</dbReference>
<keyword evidence="12" id="KW-1015">Disulfide bond</keyword>
<dbReference type="PIRSF" id="PIRSF000641">
    <property type="entry name" value="SRK"/>
    <property type="match status" value="1"/>
</dbReference>
<dbReference type="InterPro" id="IPR008271">
    <property type="entry name" value="Ser/Thr_kinase_AS"/>
</dbReference>
<evidence type="ECO:0000259" key="23">
    <source>
        <dbReference type="PROSITE" id="PS50948"/>
    </source>
</evidence>
<evidence type="ECO:0000256" key="10">
    <source>
        <dbReference type="ARBA" id="ARBA00022989"/>
    </source>
</evidence>
<dbReference type="SUPFAM" id="SSF57414">
    <property type="entry name" value="Hairpin loop containing domain-like"/>
    <property type="match status" value="1"/>
</dbReference>
<dbReference type="CDD" id="cd00028">
    <property type="entry name" value="B_lectin"/>
    <property type="match status" value="1"/>
</dbReference>
<protein>
    <recommendedName>
        <fullName evidence="17">Receptor-like serine/threonine-protein kinase</fullName>
        <ecNumber evidence="17">2.7.11.1</ecNumber>
    </recommendedName>
</protein>
<dbReference type="SUPFAM" id="SSF56112">
    <property type="entry name" value="Protein kinase-like (PK-like)"/>
    <property type="match status" value="1"/>
</dbReference>
<dbReference type="GO" id="GO:0016020">
    <property type="term" value="C:membrane"/>
    <property type="evidence" value="ECO:0007669"/>
    <property type="project" value="UniProtKB-SubCell"/>
</dbReference>
<feature type="signal peptide" evidence="20">
    <location>
        <begin position="1"/>
        <end position="23"/>
    </location>
</feature>
<keyword evidence="2 17" id="KW-0723">Serine/threonine-protein kinase</keyword>
<evidence type="ECO:0000256" key="14">
    <source>
        <dbReference type="ARBA" id="ARBA00023180"/>
    </source>
</evidence>
<keyword evidence="8 17" id="KW-0418">Kinase</keyword>
<dbReference type="PROSITE" id="PS00108">
    <property type="entry name" value="PROTEIN_KINASE_ST"/>
    <property type="match status" value="1"/>
</dbReference>
<comment type="similarity">
    <text evidence="17">Belongs to the protein kinase superfamily. Ser/Thr protein kinase family.</text>
</comment>
<keyword evidence="9 17" id="KW-0067">ATP-binding</keyword>
<dbReference type="FunFam" id="1.10.510.10:FF:000537">
    <property type="entry name" value="Putative receptor-like protein kinase"/>
    <property type="match status" value="1"/>
</dbReference>
<dbReference type="Proteomes" id="UP001206925">
    <property type="component" value="Unassembled WGS sequence"/>
</dbReference>
<dbReference type="EMBL" id="JAMZMK010009853">
    <property type="protein sequence ID" value="KAI7734021.1"/>
    <property type="molecule type" value="Genomic_DNA"/>
</dbReference>
<organism evidence="24 25">
    <name type="scientific">Ambrosia artemisiifolia</name>
    <name type="common">Common ragweed</name>
    <dbReference type="NCBI Taxonomy" id="4212"/>
    <lineage>
        <taxon>Eukaryota</taxon>
        <taxon>Viridiplantae</taxon>
        <taxon>Streptophyta</taxon>
        <taxon>Embryophyta</taxon>
        <taxon>Tracheophyta</taxon>
        <taxon>Spermatophyta</taxon>
        <taxon>Magnoliopsida</taxon>
        <taxon>eudicotyledons</taxon>
        <taxon>Gunneridae</taxon>
        <taxon>Pentapetalae</taxon>
        <taxon>asterids</taxon>
        <taxon>campanulids</taxon>
        <taxon>Asterales</taxon>
        <taxon>Asteraceae</taxon>
        <taxon>Asteroideae</taxon>
        <taxon>Heliantheae alliance</taxon>
        <taxon>Heliantheae</taxon>
        <taxon>Ambrosia</taxon>
    </lineage>
</organism>
<feature type="chain" id="PRO_5042123765" description="Receptor-like serine/threonine-protein kinase" evidence="20">
    <location>
        <begin position="24"/>
        <end position="799"/>
    </location>
</feature>
<evidence type="ECO:0000256" key="7">
    <source>
        <dbReference type="ARBA" id="ARBA00022741"/>
    </source>
</evidence>
<dbReference type="CDD" id="cd14066">
    <property type="entry name" value="STKc_IRAK"/>
    <property type="match status" value="1"/>
</dbReference>
<keyword evidence="4 17" id="KW-0808">Transferase</keyword>
<keyword evidence="6 20" id="KW-0732">Signal</keyword>
<dbReference type="Pfam" id="PF00069">
    <property type="entry name" value="Pkinase"/>
    <property type="match status" value="1"/>
</dbReference>
<evidence type="ECO:0000256" key="9">
    <source>
        <dbReference type="ARBA" id="ARBA00022840"/>
    </source>
</evidence>
<evidence type="ECO:0000256" key="12">
    <source>
        <dbReference type="ARBA" id="ARBA00023157"/>
    </source>
</evidence>
<dbReference type="PANTHER" id="PTHR47974:SF3">
    <property type="entry name" value="RECEPTOR-LIKE SERINE_THREONINE-PROTEIN KINASE"/>
    <property type="match status" value="1"/>
</dbReference>
<evidence type="ECO:0000256" key="15">
    <source>
        <dbReference type="ARBA" id="ARBA00047899"/>
    </source>
</evidence>
<keyword evidence="25" id="KW-1185">Reference proteome</keyword>
<dbReference type="AlphaFoldDB" id="A0AAD5GB63"/>
<evidence type="ECO:0000256" key="5">
    <source>
        <dbReference type="ARBA" id="ARBA00022692"/>
    </source>
</evidence>
<feature type="domain" description="Bulb-type lectin" evidence="22">
    <location>
        <begin position="25"/>
        <end position="154"/>
    </location>
</feature>
<name>A0AAD5GB63_AMBAR</name>
<reference evidence="24" key="1">
    <citation type="submission" date="2022-06" db="EMBL/GenBank/DDBJ databases">
        <title>Uncovering the hologenomic basis of an extraordinary plant invasion.</title>
        <authorList>
            <person name="Bieker V.C."/>
            <person name="Martin M.D."/>
            <person name="Gilbert T."/>
            <person name="Hodgins K."/>
            <person name="Battlay P."/>
            <person name="Petersen B."/>
            <person name="Wilson J."/>
        </authorList>
    </citation>
    <scope>NUCLEOTIDE SEQUENCE</scope>
    <source>
        <strain evidence="24">AA19_3_7</strain>
        <tissue evidence="24">Leaf</tissue>
    </source>
</reference>
<evidence type="ECO:0000256" key="19">
    <source>
        <dbReference type="SAM" id="Phobius"/>
    </source>
</evidence>
<dbReference type="FunFam" id="3.30.200.20:FF:000059">
    <property type="entry name" value="S-receptor-like serine/threonine-protein kinase"/>
    <property type="match status" value="1"/>
</dbReference>
<dbReference type="CDD" id="cd01098">
    <property type="entry name" value="PAN_AP_plant"/>
    <property type="match status" value="1"/>
</dbReference>
<dbReference type="GO" id="GO:0005524">
    <property type="term" value="F:ATP binding"/>
    <property type="evidence" value="ECO:0007669"/>
    <property type="project" value="UniProtKB-UniRule"/>
</dbReference>
<comment type="catalytic activity">
    <reaction evidence="15 17">
        <text>L-threonyl-[protein] + ATP = O-phospho-L-threonyl-[protein] + ADP + H(+)</text>
        <dbReference type="Rhea" id="RHEA:46608"/>
        <dbReference type="Rhea" id="RHEA-COMP:11060"/>
        <dbReference type="Rhea" id="RHEA-COMP:11605"/>
        <dbReference type="ChEBI" id="CHEBI:15378"/>
        <dbReference type="ChEBI" id="CHEBI:30013"/>
        <dbReference type="ChEBI" id="CHEBI:30616"/>
        <dbReference type="ChEBI" id="CHEBI:61977"/>
        <dbReference type="ChEBI" id="CHEBI:456216"/>
        <dbReference type="EC" id="2.7.11.1"/>
    </reaction>
</comment>
<dbReference type="InterPro" id="IPR024171">
    <property type="entry name" value="SRK-like_kinase"/>
</dbReference>
<evidence type="ECO:0000256" key="17">
    <source>
        <dbReference type="PIRNR" id="PIRNR000641"/>
    </source>
</evidence>
<proteinExistence type="inferred from homology"/>
<keyword evidence="10 19" id="KW-1133">Transmembrane helix</keyword>
<dbReference type="PROSITE" id="PS50948">
    <property type="entry name" value="PAN"/>
    <property type="match status" value="1"/>
</dbReference>
<keyword evidence="14" id="KW-0325">Glycoprotein</keyword>
<evidence type="ECO:0000256" key="13">
    <source>
        <dbReference type="ARBA" id="ARBA00023170"/>
    </source>
</evidence>
<dbReference type="InterPro" id="IPR000858">
    <property type="entry name" value="S_locus_glycoprot_dom"/>
</dbReference>
<evidence type="ECO:0000256" key="8">
    <source>
        <dbReference type="ARBA" id="ARBA00022777"/>
    </source>
</evidence>
<evidence type="ECO:0000256" key="6">
    <source>
        <dbReference type="ARBA" id="ARBA00022729"/>
    </source>
</evidence>
<evidence type="ECO:0000256" key="18">
    <source>
        <dbReference type="PROSITE-ProRule" id="PRU10141"/>
    </source>
</evidence>
<feature type="binding site" evidence="18">
    <location>
        <position position="541"/>
    </location>
    <ligand>
        <name>ATP</name>
        <dbReference type="ChEBI" id="CHEBI:30616"/>
    </ligand>
</feature>
<evidence type="ECO:0000313" key="24">
    <source>
        <dbReference type="EMBL" id="KAI7734021.1"/>
    </source>
</evidence>
<dbReference type="SUPFAM" id="SSF51110">
    <property type="entry name" value="alpha-D-mannose-specific plant lectins"/>
    <property type="match status" value="1"/>
</dbReference>
<comment type="catalytic activity">
    <reaction evidence="16 17">
        <text>L-seryl-[protein] + ATP = O-phospho-L-seryl-[protein] + ADP + H(+)</text>
        <dbReference type="Rhea" id="RHEA:17989"/>
        <dbReference type="Rhea" id="RHEA-COMP:9863"/>
        <dbReference type="Rhea" id="RHEA-COMP:11604"/>
        <dbReference type="ChEBI" id="CHEBI:15378"/>
        <dbReference type="ChEBI" id="CHEBI:29999"/>
        <dbReference type="ChEBI" id="CHEBI:30616"/>
        <dbReference type="ChEBI" id="CHEBI:83421"/>
        <dbReference type="ChEBI" id="CHEBI:456216"/>
        <dbReference type="EC" id="2.7.11.1"/>
    </reaction>
</comment>
<sequence length="799" mass="91078">MNLAIVFFLPLITTYYFPHVTTAGADYSSSPSVLTQGSSLSVEKKDHLVSPNDLFTAGFYEIGQNAYLFAIWFSKPMLDGNHTLVWSANRDRPVNGKRSSFSLSRRGNLVLTDVGQEIWTSDTQSNSTLKLQLLDSGNLVLTKLENNSYLWQSFNFPTDTILPNQPFTKDTVLISSRSSTNLSSGFYKLYFDNDNVIRLLYRNNEITSVFWPKPWVLSWDAGRSTFNNSKLALLDSQGHFVSTDNLTFTTIDYGDALQRRLTLDVDGNIRVYSLNHRSWRVSWQAISKPCAIHGICGPNSVCTYNSESGRRCTCLHGYKRTNHSDLSFGCEPLHDLSRDHENYDFIKLPNVEFYGFDYQYMEKSTFKGCKKACLNNSNCKAFQFTFSEKLGSFRCYAKTLLFNGHHKDTPFHTYLKLPKSQVLSYNQLVASKSGSYCSSSTVQLKRTYEKDSANGSLKFMLWFNIVLGVIEVTSFVFFYYITRQPSGTTTQTYLAIATGFKRFTYAEIVKASNKFREEIGRGSGGIVYKGILPDNRVVAIKQLHEAVQGESEFLAEISTIGRINHKNLIETYGYCAEGKHRILVYEYMENGSLAGNLSGNQLDWHNVFEIAPGVAKELAYLHEECLEWVLHCDVKPQNILLDNNYNPKVADFGLSKLFHQGVTDNSIFSRIRGTRGYMAPEWVFNLPITSKVDVYSYGVVVLEMITGRSPTYDQSCDDNEKLELKRLVSWVKEKVHEDWESLIETQIMDVFNPMIKGEYEKRQMNGLLKVALQCVREDKDDRPTMSEVVKMLLHLEMDV</sequence>
<feature type="transmembrane region" description="Helical" evidence="19">
    <location>
        <begin position="459"/>
        <end position="481"/>
    </location>
</feature>
<evidence type="ECO:0000313" key="25">
    <source>
        <dbReference type="Proteomes" id="UP001206925"/>
    </source>
</evidence>
<dbReference type="InterPro" id="IPR036426">
    <property type="entry name" value="Bulb-type_lectin_dom_sf"/>
</dbReference>
<dbReference type="InterPro" id="IPR011009">
    <property type="entry name" value="Kinase-like_dom_sf"/>
</dbReference>
<gene>
    <name evidence="24" type="ORF">M8C21_017922</name>
</gene>
<dbReference type="PROSITE" id="PS00107">
    <property type="entry name" value="PROTEIN_KINASE_ATP"/>
    <property type="match status" value="1"/>
</dbReference>
<comment type="subcellular location">
    <subcellularLocation>
        <location evidence="1">Membrane</location>
        <topology evidence="1">Single-pass type I membrane protein</topology>
    </subcellularLocation>
</comment>
<evidence type="ECO:0000256" key="11">
    <source>
        <dbReference type="ARBA" id="ARBA00023136"/>
    </source>
</evidence>
<evidence type="ECO:0000256" key="16">
    <source>
        <dbReference type="ARBA" id="ARBA00048679"/>
    </source>
</evidence>
<keyword evidence="11 19" id="KW-0472">Membrane</keyword>
<feature type="domain" description="Protein kinase" evidence="21">
    <location>
        <begin position="513"/>
        <end position="797"/>
    </location>
</feature>
<keyword evidence="13" id="KW-0675">Receptor</keyword>
<dbReference type="GO" id="GO:0048544">
    <property type="term" value="P:recognition of pollen"/>
    <property type="evidence" value="ECO:0007669"/>
    <property type="project" value="InterPro"/>
</dbReference>
<comment type="caution">
    <text evidence="24">The sequence shown here is derived from an EMBL/GenBank/DDBJ whole genome shotgun (WGS) entry which is preliminary data.</text>
</comment>
<dbReference type="PANTHER" id="PTHR47974">
    <property type="entry name" value="OS07G0415500 PROTEIN"/>
    <property type="match status" value="1"/>
</dbReference>
<evidence type="ECO:0000256" key="3">
    <source>
        <dbReference type="ARBA" id="ARBA00022536"/>
    </source>
</evidence>
<evidence type="ECO:0000259" key="22">
    <source>
        <dbReference type="PROSITE" id="PS50927"/>
    </source>
</evidence>
<dbReference type="Pfam" id="PF01453">
    <property type="entry name" value="B_lectin"/>
    <property type="match status" value="1"/>
</dbReference>
<keyword evidence="5 19" id="KW-0812">Transmembrane</keyword>
<evidence type="ECO:0000256" key="4">
    <source>
        <dbReference type="ARBA" id="ARBA00022679"/>
    </source>
</evidence>
<dbReference type="EC" id="2.7.11.1" evidence="17"/>
<dbReference type="GO" id="GO:0004674">
    <property type="term" value="F:protein serine/threonine kinase activity"/>
    <property type="evidence" value="ECO:0007669"/>
    <property type="project" value="UniProtKB-KW"/>
</dbReference>
<dbReference type="Gene3D" id="3.50.4.10">
    <property type="entry name" value="Hepatocyte Growth Factor"/>
    <property type="match status" value="1"/>
</dbReference>